<dbReference type="PANTHER" id="PTHR11803:SF39">
    <property type="entry name" value="2-IMINOBUTANOATE_2-IMINOPROPANOATE DEAMINASE"/>
    <property type="match status" value="1"/>
</dbReference>
<dbReference type="SUPFAM" id="SSF55298">
    <property type="entry name" value="YjgF-like"/>
    <property type="match status" value="1"/>
</dbReference>
<sequence>MFSRVVLPIVVEDGQDGGTGWRKYNDTREKSAHMGPAYKLLIFEFADAIAAEITPTLTHPDWRLSRLCRSSLRSQYSIDDRSSHETMATVFRVQDDVKESVALAAKKAVNTIWRAQATCTGGSVFVSPTLGRDGIHAQTHQSLKNVAEVLNSVGLGFYNVITTGVALKSMEDFEVVQKIFTEYSPYVLVKSECRKRNLPHNALVEIEVQALE</sequence>
<dbReference type="GO" id="GO:0006402">
    <property type="term" value="P:mRNA catabolic process"/>
    <property type="evidence" value="ECO:0000318"/>
    <property type="project" value="GO_Central"/>
</dbReference>
<dbReference type="AlphaFoldDB" id="A0A2A6BIG7"/>
<accession>A0A8R1UT51</accession>
<dbReference type="Proteomes" id="UP000005239">
    <property type="component" value="Unassembled WGS sequence"/>
</dbReference>
<dbReference type="GO" id="GO:0019239">
    <property type="term" value="F:deaminase activity"/>
    <property type="evidence" value="ECO:0000318"/>
    <property type="project" value="GO_Central"/>
</dbReference>
<name>A0A2A6BIG7_PRIPA</name>
<dbReference type="EnsemblMetazoa" id="PPA39874.1">
    <property type="protein sequence ID" value="PPA39874.1"/>
    <property type="gene ID" value="WBGene00278243"/>
</dbReference>
<evidence type="ECO:0000313" key="1">
    <source>
        <dbReference type="EnsemblMetazoa" id="PPA39874.1"/>
    </source>
</evidence>
<proteinExistence type="predicted"/>
<gene>
    <name evidence="1" type="primary">WBGene00278243</name>
</gene>
<dbReference type="GO" id="GO:0005739">
    <property type="term" value="C:mitochondrion"/>
    <property type="evidence" value="ECO:0000318"/>
    <property type="project" value="GO_Central"/>
</dbReference>
<dbReference type="CDD" id="cd00448">
    <property type="entry name" value="YjgF_YER057c_UK114_family"/>
    <property type="match status" value="1"/>
</dbReference>
<accession>A0A2A6BIG7</accession>
<reference evidence="2" key="1">
    <citation type="journal article" date="2008" name="Nat. Genet.">
        <title>The Pristionchus pacificus genome provides a unique perspective on nematode lifestyle and parasitism.</title>
        <authorList>
            <person name="Dieterich C."/>
            <person name="Clifton S.W."/>
            <person name="Schuster L.N."/>
            <person name="Chinwalla A."/>
            <person name="Delehaunty K."/>
            <person name="Dinkelacker I."/>
            <person name="Fulton L."/>
            <person name="Fulton R."/>
            <person name="Godfrey J."/>
            <person name="Minx P."/>
            <person name="Mitreva M."/>
            <person name="Roeseler W."/>
            <person name="Tian H."/>
            <person name="Witte H."/>
            <person name="Yang S.P."/>
            <person name="Wilson R.K."/>
            <person name="Sommer R.J."/>
        </authorList>
    </citation>
    <scope>NUCLEOTIDE SEQUENCE [LARGE SCALE GENOMIC DNA]</scope>
    <source>
        <strain evidence="2">PS312</strain>
    </source>
</reference>
<evidence type="ECO:0000313" key="2">
    <source>
        <dbReference type="Proteomes" id="UP000005239"/>
    </source>
</evidence>
<dbReference type="GO" id="GO:0017148">
    <property type="term" value="P:negative regulation of translation"/>
    <property type="evidence" value="ECO:0000318"/>
    <property type="project" value="GO_Central"/>
</dbReference>
<organism evidence="1 2">
    <name type="scientific">Pristionchus pacificus</name>
    <name type="common">Parasitic nematode worm</name>
    <dbReference type="NCBI Taxonomy" id="54126"/>
    <lineage>
        <taxon>Eukaryota</taxon>
        <taxon>Metazoa</taxon>
        <taxon>Ecdysozoa</taxon>
        <taxon>Nematoda</taxon>
        <taxon>Chromadorea</taxon>
        <taxon>Rhabditida</taxon>
        <taxon>Rhabditina</taxon>
        <taxon>Diplogasteromorpha</taxon>
        <taxon>Diplogasteroidea</taxon>
        <taxon>Neodiplogasteridae</taxon>
        <taxon>Pristionchus</taxon>
    </lineage>
</organism>
<protein>
    <submittedName>
        <fullName evidence="1">Uncharacterized protein</fullName>
    </submittedName>
</protein>
<reference evidence="1" key="2">
    <citation type="submission" date="2022-06" db="UniProtKB">
        <authorList>
            <consortium name="EnsemblMetazoa"/>
        </authorList>
    </citation>
    <scope>IDENTIFICATION</scope>
    <source>
        <strain evidence="1">PS312</strain>
    </source>
</reference>
<dbReference type="OrthoDB" id="309640at2759"/>
<dbReference type="GO" id="GO:0005829">
    <property type="term" value="C:cytosol"/>
    <property type="evidence" value="ECO:0000318"/>
    <property type="project" value="GO_Central"/>
</dbReference>
<dbReference type="Pfam" id="PF01042">
    <property type="entry name" value="Ribonuc_L-PSP"/>
    <property type="match status" value="1"/>
</dbReference>
<dbReference type="InterPro" id="IPR035959">
    <property type="entry name" value="RutC-like_sf"/>
</dbReference>
<dbReference type="Gene3D" id="3.30.1330.40">
    <property type="entry name" value="RutC-like"/>
    <property type="match status" value="1"/>
</dbReference>
<dbReference type="InterPro" id="IPR006175">
    <property type="entry name" value="YjgF/YER057c/UK114"/>
</dbReference>
<dbReference type="PANTHER" id="PTHR11803">
    <property type="entry name" value="2-IMINOBUTANOATE/2-IMINOPROPANOATE DEAMINASE RIDA"/>
    <property type="match status" value="1"/>
</dbReference>
<keyword evidence="2" id="KW-1185">Reference proteome</keyword>